<dbReference type="InterPro" id="IPR002495">
    <property type="entry name" value="Glyco_trans_8"/>
</dbReference>
<dbReference type="InterPro" id="IPR029044">
    <property type="entry name" value="Nucleotide-diphossugar_trans"/>
</dbReference>
<dbReference type="PANTHER" id="PTHR11183">
    <property type="entry name" value="GLYCOGENIN SUBFAMILY MEMBER"/>
    <property type="match status" value="1"/>
</dbReference>
<organism evidence="3 4">
    <name type="scientific">Chlorella sorokiniana</name>
    <name type="common">Freshwater green alga</name>
    <dbReference type="NCBI Taxonomy" id="3076"/>
    <lineage>
        <taxon>Eukaryota</taxon>
        <taxon>Viridiplantae</taxon>
        <taxon>Chlorophyta</taxon>
        <taxon>core chlorophytes</taxon>
        <taxon>Trebouxiophyceae</taxon>
        <taxon>Chlorellales</taxon>
        <taxon>Chlorellaceae</taxon>
        <taxon>Chlorella clade</taxon>
        <taxon>Chlorella</taxon>
    </lineage>
</organism>
<gene>
    <name evidence="3" type="ORF">C2E21_3538</name>
</gene>
<dbReference type="SUPFAM" id="SSF53448">
    <property type="entry name" value="Nucleotide-diphospho-sugar transferases"/>
    <property type="match status" value="1"/>
</dbReference>
<feature type="region of interest" description="Disordered" evidence="2">
    <location>
        <begin position="270"/>
        <end position="290"/>
    </location>
</feature>
<evidence type="ECO:0000256" key="1">
    <source>
        <dbReference type="RuleBase" id="RU362027"/>
    </source>
</evidence>
<sequence length="290" mass="32134">MMGRSEAAHPAPRCCRDEACAFTGAPGQRAAVVTYLRDDTYLPLLQQLECTLRRSNPELELALMHVPGEVSDAGIALARALNLTLLPVEPLEFRNTYETRYGRNWLKVRALGLTQYHSVLLMDSDVAVVGDLAPLFALPTDFAAVWDQSKWLNRFRTVQQRINGGVFLLRPCAAVEAHMLQLVESHPKLRFVHGTAEQDFFGWYYRYTGTTLPMHWNCQATQCLDGNLTVGGAVPRIVHYTSQKPMKGPQPGEEGHQFLCSLRELEARAGGVAPASSSSSRSGGARRKLP</sequence>
<evidence type="ECO:0000313" key="3">
    <source>
        <dbReference type="EMBL" id="PRW57725.1"/>
    </source>
</evidence>
<dbReference type="GO" id="GO:0016757">
    <property type="term" value="F:glycosyltransferase activity"/>
    <property type="evidence" value="ECO:0007669"/>
    <property type="project" value="InterPro"/>
</dbReference>
<protein>
    <recommendedName>
        <fullName evidence="1">Hexosyltransferase</fullName>
        <ecNumber evidence="1">2.4.1.-</ecNumber>
    </recommendedName>
</protein>
<dbReference type="OrthoDB" id="514306at2759"/>
<dbReference type="Gene3D" id="3.90.550.10">
    <property type="entry name" value="Spore Coat Polysaccharide Biosynthesis Protein SpsA, Chain A"/>
    <property type="match status" value="1"/>
</dbReference>
<reference evidence="3 4" key="1">
    <citation type="journal article" date="2018" name="Plant J.">
        <title>Genome sequences of Chlorella sorokiniana UTEX 1602 and Micractinium conductrix SAG 241.80: implications to maltose excretion by a green alga.</title>
        <authorList>
            <person name="Arriola M.B."/>
            <person name="Velmurugan N."/>
            <person name="Zhang Y."/>
            <person name="Plunkett M.H."/>
            <person name="Hondzo H."/>
            <person name="Barney B.M."/>
        </authorList>
    </citation>
    <scope>NUCLEOTIDE SEQUENCE [LARGE SCALE GENOMIC DNA]</scope>
    <source>
        <strain evidence="4">UTEX 1602</strain>
    </source>
</reference>
<dbReference type="AlphaFoldDB" id="A0A2P6TUI0"/>
<accession>A0A2P6TUI0</accession>
<name>A0A2P6TUI0_CHLSO</name>
<evidence type="ECO:0000313" key="4">
    <source>
        <dbReference type="Proteomes" id="UP000239899"/>
    </source>
</evidence>
<proteinExistence type="inferred from homology"/>
<dbReference type="InterPro" id="IPR050587">
    <property type="entry name" value="GNT1/Glycosyltrans_8"/>
</dbReference>
<dbReference type="EMBL" id="LHPG02000006">
    <property type="protein sequence ID" value="PRW57725.1"/>
    <property type="molecule type" value="Genomic_DNA"/>
</dbReference>
<dbReference type="STRING" id="3076.A0A2P6TUI0"/>
<dbReference type="EC" id="2.4.1.-" evidence="1"/>
<keyword evidence="4" id="KW-1185">Reference proteome</keyword>
<dbReference type="Proteomes" id="UP000239899">
    <property type="component" value="Unassembled WGS sequence"/>
</dbReference>
<dbReference type="Pfam" id="PF01501">
    <property type="entry name" value="Glyco_transf_8"/>
    <property type="match status" value="1"/>
</dbReference>
<feature type="compositionally biased region" description="Low complexity" evidence="2">
    <location>
        <begin position="270"/>
        <end position="283"/>
    </location>
</feature>
<evidence type="ECO:0000256" key="2">
    <source>
        <dbReference type="SAM" id="MobiDB-lite"/>
    </source>
</evidence>
<comment type="caution">
    <text evidence="3">The sequence shown here is derived from an EMBL/GenBank/DDBJ whole genome shotgun (WGS) entry which is preliminary data.</text>
</comment>
<comment type="similarity">
    <text evidence="1">Belongs to the glycosyltransferase 8 family.</text>
</comment>